<organism evidence="1 2">
    <name type="scientific">Phlebia brevispora</name>
    <dbReference type="NCBI Taxonomy" id="194682"/>
    <lineage>
        <taxon>Eukaryota</taxon>
        <taxon>Fungi</taxon>
        <taxon>Dikarya</taxon>
        <taxon>Basidiomycota</taxon>
        <taxon>Agaricomycotina</taxon>
        <taxon>Agaricomycetes</taxon>
        <taxon>Polyporales</taxon>
        <taxon>Meruliaceae</taxon>
        <taxon>Phlebia</taxon>
    </lineage>
</organism>
<comment type="caution">
    <text evidence="1">The sequence shown here is derived from an EMBL/GenBank/DDBJ whole genome shotgun (WGS) entry which is preliminary data.</text>
</comment>
<evidence type="ECO:0000313" key="1">
    <source>
        <dbReference type="EMBL" id="KAJ3523914.1"/>
    </source>
</evidence>
<proteinExistence type="predicted"/>
<name>A0ACC1RRY2_9APHY</name>
<reference evidence="1" key="1">
    <citation type="submission" date="2022-07" db="EMBL/GenBank/DDBJ databases">
        <title>Genome Sequence of Phlebia brevispora.</title>
        <authorList>
            <person name="Buettner E."/>
        </authorList>
    </citation>
    <scope>NUCLEOTIDE SEQUENCE</scope>
    <source>
        <strain evidence="1">MPL23</strain>
    </source>
</reference>
<evidence type="ECO:0000313" key="2">
    <source>
        <dbReference type="Proteomes" id="UP001148662"/>
    </source>
</evidence>
<keyword evidence="2" id="KW-1185">Reference proteome</keyword>
<accession>A0ACC1RRY2</accession>
<dbReference type="Proteomes" id="UP001148662">
    <property type="component" value="Unassembled WGS sequence"/>
</dbReference>
<protein>
    <submittedName>
        <fullName evidence="1">Uncharacterized protein</fullName>
    </submittedName>
</protein>
<dbReference type="EMBL" id="JANHOG010002390">
    <property type="protein sequence ID" value="KAJ3523914.1"/>
    <property type="molecule type" value="Genomic_DNA"/>
</dbReference>
<gene>
    <name evidence="1" type="ORF">NM688_g8648</name>
</gene>
<sequence length="629" mass="67628">MIELSAWRTRVVPGRRRTASLLMIPTVRVESRSQLPSGNSSPEVYDDQTYCYYRTLDVFLCRGTAGTDRQRGGQRNLLVAVLLGAKTASLDGINCRAVHKIDIHESASSFFWIRHRNRPLPRIVYLQGLALGGFRSPSPLFFLAASSTLGALPYLFFLSLSFRFIFDIILGDRSFKRLAGHSTMQGGALSVLLCAVALLVPRVEGQNPVRTFQWKFGNNYVDESFAECQTLPIIVEPLSDNSTTAGVPPYYLFAFELGGIPTVTMVGNDPNNLTWVANHKQGTTLMLTMMDSNQSTGGIPSNLYTMAPGNTSCLPTPPSNPPVIHANVTDTLTTCEPWGLTITGGTKPYQIVLSALNSPTITNSSMGPNDDVFTYIDRADPNGQLMASVVDANGQWGVSSNITKTAGSTDVDCVGLVSSSQTSAEIAQEAADRARAAQAANRRRRNGLIAGLVVGLGVPILLVAFAAVWLYRRQRRPENEQGIWDNQDITPRPLNLPESGDMREVDAAPLSSKSSAFASYSPAGTPHMEVTPIPPVYFDREIAEAQQRGRSADTAASAAGSSSANSPTSGAEATALYRKAREATRGRLYPTAASAQASTQSLHGLPPTPRPPTPKPTASRCCAGPGYPT</sequence>